<keyword evidence="6" id="KW-1185">Reference proteome</keyword>
<dbReference type="Gene3D" id="3.30.70.270">
    <property type="match status" value="1"/>
</dbReference>
<evidence type="ECO:0000313" key="6">
    <source>
        <dbReference type="Proteomes" id="UP000005953"/>
    </source>
</evidence>
<gene>
    <name evidence="5" type="ORF">MED297_02070</name>
</gene>
<evidence type="ECO:0000256" key="1">
    <source>
        <dbReference type="ARBA" id="ARBA00001946"/>
    </source>
</evidence>
<dbReference type="Pfam" id="PF00990">
    <property type="entry name" value="GGDEF"/>
    <property type="match status" value="1"/>
</dbReference>
<evidence type="ECO:0000256" key="2">
    <source>
        <dbReference type="ARBA" id="ARBA00012528"/>
    </source>
</evidence>
<dbReference type="PANTHER" id="PTHR45138:SF9">
    <property type="entry name" value="DIGUANYLATE CYCLASE DGCM-RELATED"/>
    <property type="match status" value="1"/>
</dbReference>
<organism evidence="5 6">
    <name type="scientific">Reinekea blandensis MED297</name>
    <dbReference type="NCBI Taxonomy" id="314283"/>
    <lineage>
        <taxon>Bacteria</taxon>
        <taxon>Pseudomonadati</taxon>
        <taxon>Pseudomonadota</taxon>
        <taxon>Gammaproteobacteria</taxon>
        <taxon>Oceanospirillales</taxon>
        <taxon>Saccharospirillaceae</taxon>
        <taxon>Reinekea</taxon>
    </lineage>
</organism>
<dbReference type="EMBL" id="AAOE01000033">
    <property type="protein sequence ID" value="EAR07747.1"/>
    <property type="molecule type" value="Genomic_DNA"/>
</dbReference>
<dbReference type="HOGENOM" id="CLU_000445_11_5_6"/>
<evidence type="ECO:0000259" key="4">
    <source>
        <dbReference type="PROSITE" id="PS50887"/>
    </source>
</evidence>
<dbReference type="STRING" id="314283.MED297_02070"/>
<comment type="cofactor">
    <cofactor evidence="1">
        <name>Mg(2+)</name>
        <dbReference type="ChEBI" id="CHEBI:18420"/>
    </cofactor>
</comment>
<dbReference type="FunFam" id="3.30.70.270:FF:000001">
    <property type="entry name" value="Diguanylate cyclase domain protein"/>
    <property type="match status" value="1"/>
</dbReference>
<dbReference type="CDD" id="cd01949">
    <property type="entry name" value="GGDEF"/>
    <property type="match status" value="1"/>
</dbReference>
<dbReference type="InterPro" id="IPR050469">
    <property type="entry name" value="Diguanylate_Cyclase"/>
</dbReference>
<feature type="domain" description="GGDEF" evidence="4">
    <location>
        <begin position="178"/>
        <end position="309"/>
    </location>
</feature>
<dbReference type="InterPro" id="IPR000160">
    <property type="entry name" value="GGDEF_dom"/>
</dbReference>
<dbReference type="AlphaFoldDB" id="A4BJH5"/>
<reference evidence="5 6" key="1">
    <citation type="submission" date="2006-02" db="EMBL/GenBank/DDBJ databases">
        <authorList>
            <person name="Pinhassi J."/>
            <person name="Pedros-Alio C."/>
            <person name="Ferriera S."/>
            <person name="Johnson J."/>
            <person name="Kravitz S."/>
            <person name="Halpern A."/>
            <person name="Remington K."/>
            <person name="Beeson K."/>
            <person name="Tran B."/>
            <person name="Rogers Y.-H."/>
            <person name="Friedman R."/>
            <person name="Venter J.C."/>
        </authorList>
    </citation>
    <scope>NUCLEOTIDE SEQUENCE [LARGE SCALE GENOMIC DNA]</scope>
    <source>
        <strain evidence="5 6">MED297</strain>
    </source>
</reference>
<dbReference type="NCBIfam" id="TIGR00254">
    <property type="entry name" value="GGDEF"/>
    <property type="match status" value="1"/>
</dbReference>
<proteinExistence type="predicted"/>
<dbReference type="GO" id="GO:0052621">
    <property type="term" value="F:diguanylate cyclase activity"/>
    <property type="evidence" value="ECO:0007669"/>
    <property type="project" value="UniProtKB-EC"/>
</dbReference>
<evidence type="ECO:0000256" key="3">
    <source>
        <dbReference type="ARBA" id="ARBA00034247"/>
    </source>
</evidence>
<dbReference type="InterPro" id="IPR043128">
    <property type="entry name" value="Rev_trsase/Diguanyl_cyclase"/>
</dbReference>
<dbReference type="EC" id="2.7.7.65" evidence="2"/>
<dbReference type="SUPFAM" id="SSF55073">
    <property type="entry name" value="Nucleotide cyclase"/>
    <property type="match status" value="1"/>
</dbReference>
<dbReference type="PROSITE" id="PS50887">
    <property type="entry name" value="GGDEF"/>
    <property type="match status" value="1"/>
</dbReference>
<comment type="caution">
    <text evidence="5">The sequence shown here is derived from an EMBL/GenBank/DDBJ whole genome shotgun (WGS) entry which is preliminary data.</text>
</comment>
<dbReference type="SMART" id="SM00267">
    <property type="entry name" value="GGDEF"/>
    <property type="match status" value="1"/>
</dbReference>
<accession>A4BJH5</accession>
<protein>
    <recommendedName>
        <fullName evidence="2">diguanylate cyclase</fullName>
        <ecNumber evidence="2">2.7.7.65</ecNumber>
    </recommendedName>
</protein>
<dbReference type="Proteomes" id="UP000005953">
    <property type="component" value="Unassembled WGS sequence"/>
</dbReference>
<dbReference type="InterPro" id="IPR029787">
    <property type="entry name" value="Nucleotide_cyclase"/>
</dbReference>
<comment type="catalytic activity">
    <reaction evidence="3">
        <text>2 GTP = 3',3'-c-di-GMP + 2 diphosphate</text>
        <dbReference type="Rhea" id="RHEA:24898"/>
        <dbReference type="ChEBI" id="CHEBI:33019"/>
        <dbReference type="ChEBI" id="CHEBI:37565"/>
        <dbReference type="ChEBI" id="CHEBI:58805"/>
        <dbReference type="EC" id="2.7.7.65"/>
    </reaction>
</comment>
<evidence type="ECO:0000313" key="5">
    <source>
        <dbReference type="EMBL" id="EAR07747.1"/>
    </source>
</evidence>
<name>A4BJH5_9GAMM</name>
<dbReference type="PANTHER" id="PTHR45138">
    <property type="entry name" value="REGULATORY COMPONENTS OF SENSORY TRANSDUCTION SYSTEM"/>
    <property type="match status" value="1"/>
</dbReference>
<sequence>MPSSFTQSSIGRSSENSVFSSVSSFAFEAPSADRIQALRLQLATALQTSLDIDQILTLLHRHLKAYLPISGIHYVNGDAMIDTYIGRSAKHRCQYQLNMQKQAFGDISFVRSKRFSEQEMAFIESIMDLVIFPLRNALKYREAMATAMIDPLTGLNNRGAMAITLEREMERARRNEDQDLSIILIDVDHFKSINDRYGHLAGDDILRQVARVIHTSVRRCDVCFRYGGEEFLICLTNSTLELARSVAERVRLAIPDQVKLADRERPVTASFGVAHYEGEADWPALVNRADQALFSAKDQGRNCVVTSLVTEQDALSL</sequence>
<dbReference type="RefSeq" id="WP_008046963.1">
    <property type="nucleotide sequence ID" value="NZ_CH724153.1"/>
</dbReference>
<dbReference type="OrthoDB" id="9812260at2"/>